<dbReference type="Gene3D" id="3.40.630.30">
    <property type="match status" value="1"/>
</dbReference>
<evidence type="ECO:0000313" key="1">
    <source>
        <dbReference type="EMBL" id="SVC41360.1"/>
    </source>
</evidence>
<name>A0A382LXP9_9ZZZZ</name>
<dbReference type="AlphaFoldDB" id="A0A382LXP9"/>
<protein>
    <submittedName>
        <fullName evidence="1">Uncharacterized protein</fullName>
    </submittedName>
</protein>
<proteinExistence type="predicted"/>
<organism evidence="1">
    <name type="scientific">marine metagenome</name>
    <dbReference type="NCBI Taxonomy" id="408172"/>
    <lineage>
        <taxon>unclassified sequences</taxon>
        <taxon>metagenomes</taxon>
        <taxon>ecological metagenomes</taxon>
    </lineage>
</organism>
<gene>
    <name evidence="1" type="ORF">METZ01_LOCUS294214</name>
</gene>
<dbReference type="SUPFAM" id="SSF55729">
    <property type="entry name" value="Acyl-CoA N-acyltransferases (Nat)"/>
    <property type="match status" value="1"/>
</dbReference>
<sequence>MIHPDYQGQNIFTELVNYAKMNTRNLQYPSITFLNENSISVYTKKFNWKYLGNIPVYCRPLSLRQLRNTNKILYFLIKPFSLIINYISANKKDISLHQIKLFDEVIERKSNTNNRSYSIGRTKEFLNWRYIQ</sequence>
<dbReference type="EMBL" id="UINC01089894">
    <property type="protein sequence ID" value="SVC41360.1"/>
    <property type="molecule type" value="Genomic_DNA"/>
</dbReference>
<accession>A0A382LXP9</accession>
<dbReference type="InterPro" id="IPR016181">
    <property type="entry name" value="Acyl_CoA_acyltransferase"/>
</dbReference>
<feature type="non-terminal residue" evidence="1">
    <location>
        <position position="132"/>
    </location>
</feature>
<reference evidence="1" key="1">
    <citation type="submission" date="2018-05" db="EMBL/GenBank/DDBJ databases">
        <authorList>
            <person name="Lanie J.A."/>
            <person name="Ng W.-L."/>
            <person name="Kazmierczak K.M."/>
            <person name="Andrzejewski T.M."/>
            <person name="Davidsen T.M."/>
            <person name="Wayne K.J."/>
            <person name="Tettelin H."/>
            <person name="Glass J.I."/>
            <person name="Rusch D."/>
            <person name="Podicherti R."/>
            <person name="Tsui H.-C.T."/>
            <person name="Winkler M.E."/>
        </authorList>
    </citation>
    <scope>NUCLEOTIDE SEQUENCE</scope>
</reference>